<comment type="caution">
    <text evidence="12">The sequence shown here is derived from an EMBL/GenBank/DDBJ whole genome shotgun (WGS) entry which is preliminary data.</text>
</comment>
<dbReference type="EMBL" id="JBBMFV010000004">
    <property type="protein sequence ID" value="MEO3941134.1"/>
    <property type="molecule type" value="Genomic_DNA"/>
</dbReference>
<evidence type="ECO:0000259" key="10">
    <source>
        <dbReference type="SMART" id="SM01002"/>
    </source>
</evidence>
<dbReference type="GO" id="GO:0016491">
    <property type="term" value="F:oxidoreductase activity"/>
    <property type="evidence" value="ECO:0007669"/>
    <property type="project" value="UniProtKB-KW"/>
</dbReference>
<evidence type="ECO:0000256" key="7">
    <source>
        <dbReference type="ARBA" id="ARBA00023027"/>
    </source>
</evidence>
<keyword evidence="4" id="KW-0547">Nucleotide-binding</keyword>
<feature type="domain" description="Alanine dehydrogenase/pyridine nucleotide transhydrogenase N-terminal" evidence="11">
    <location>
        <begin position="4"/>
        <end position="137"/>
    </location>
</feature>
<keyword evidence="5" id="KW-0521">NADP</keyword>
<evidence type="ECO:0000256" key="8">
    <source>
        <dbReference type="ARBA" id="ARBA00048202"/>
    </source>
</evidence>
<evidence type="ECO:0000313" key="12">
    <source>
        <dbReference type="EMBL" id="MEO3941134.1"/>
    </source>
</evidence>
<evidence type="ECO:0000256" key="1">
    <source>
        <dbReference type="ARBA" id="ARBA00003943"/>
    </source>
</evidence>
<name>A0ABV0GRJ4_PAENI</name>
<evidence type="ECO:0000256" key="6">
    <source>
        <dbReference type="ARBA" id="ARBA00022967"/>
    </source>
</evidence>
<dbReference type="Proteomes" id="UP001448614">
    <property type="component" value="Unassembled WGS sequence"/>
</dbReference>
<evidence type="ECO:0000259" key="11">
    <source>
        <dbReference type="SMART" id="SM01003"/>
    </source>
</evidence>
<dbReference type="SUPFAM" id="SSF52283">
    <property type="entry name" value="Formate/glycerate dehydrogenase catalytic domain-like"/>
    <property type="match status" value="1"/>
</dbReference>
<evidence type="ECO:0000256" key="3">
    <source>
        <dbReference type="ARBA" id="ARBA00012943"/>
    </source>
</evidence>
<evidence type="ECO:0000256" key="5">
    <source>
        <dbReference type="ARBA" id="ARBA00022857"/>
    </source>
</evidence>
<dbReference type="SUPFAM" id="SSF51735">
    <property type="entry name" value="NAD(P)-binding Rossmann-fold domains"/>
    <property type="match status" value="1"/>
</dbReference>
<dbReference type="SMART" id="SM01003">
    <property type="entry name" value="AlaDh_PNT_N"/>
    <property type="match status" value="1"/>
</dbReference>
<dbReference type="PROSITE" id="PS00837">
    <property type="entry name" value="ALADH_PNT_2"/>
    <property type="match status" value="1"/>
</dbReference>
<feature type="compositionally biased region" description="Gly residues" evidence="9">
    <location>
        <begin position="390"/>
        <end position="401"/>
    </location>
</feature>
<keyword evidence="12" id="KW-0560">Oxidoreductase</keyword>
<evidence type="ECO:0000256" key="4">
    <source>
        <dbReference type="ARBA" id="ARBA00022741"/>
    </source>
</evidence>
<evidence type="ECO:0000256" key="2">
    <source>
        <dbReference type="ARBA" id="ARBA00005689"/>
    </source>
</evidence>
<dbReference type="InterPro" id="IPR007886">
    <property type="entry name" value="AlaDH/PNT_N"/>
</dbReference>
<accession>A0ABV0GRJ4</accession>
<dbReference type="PIRSF" id="PIRSF000203">
    <property type="entry name" value="NADP_transhydrogenase_alpha"/>
    <property type="match status" value="1"/>
</dbReference>
<protein>
    <recommendedName>
        <fullName evidence="3">proton-translocating NAD(P)(+) transhydrogenase</fullName>
        <ecNumber evidence="3">7.1.1.1</ecNumber>
    </recommendedName>
</protein>
<evidence type="ECO:0000256" key="9">
    <source>
        <dbReference type="SAM" id="MobiDB-lite"/>
    </source>
</evidence>
<gene>
    <name evidence="12" type="ORF">V3C41_08650</name>
</gene>
<keyword evidence="6" id="KW-1278">Translocase</keyword>
<dbReference type="NCBIfam" id="NF006942">
    <property type="entry name" value="PRK09424.1"/>
    <property type="match status" value="1"/>
</dbReference>
<dbReference type="InterPro" id="IPR026255">
    <property type="entry name" value="NADP_transhyd_a"/>
</dbReference>
<comment type="function">
    <text evidence="1">The transhydrogenation between NADH and NADP is coupled to respiration and ATP hydrolysis and functions as a proton pump across the membrane.</text>
</comment>
<dbReference type="InterPro" id="IPR008143">
    <property type="entry name" value="Ala_DH/PNT_CS2"/>
</dbReference>
<organism evidence="12 13">
    <name type="scientific">Paenarthrobacter nicotinovorans</name>
    <name type="common">Arthrobacter nicotinovorans</name>
    <dbReference type="NCBI Taxonomy" id="29320"/>
    <lineage>
        <taxon>Bacteria</taxon>
        <taxon>Bacillati</taxon>
        <taxon>Actinomycetota</taxon>
        <taxon>Actinomycetes</taxon>
        <taxon>Micrococcales</taxon>
        <taxon>Micrococcaceae</taxon>
        <taxon>Paenarthrobacter</taxon>
    </lineage>
</organism>
<feature type="compositionally biased region" description="Low complexity" evidence="9">
    <location>
        <begin position="423"/>
        <end position="448"/>
    </location>
</feature>
<dbReference type="InterPro" id="IPR007698">
    <property type="entry name" value="AlaDH/PNT_NAD(H)-bd"/>
</dbReference>
<evidence type="ECO:0000313" key="13">
    <source>
        <dbReference type="Proteomes" id="UP001448614"/>
    </source>
</evidence>
<keyword evidence="13" id="KW-1185">Reference proteome</keyword>
<comment type="catalytic activity">
    <reaction evidence="8">
        <text>NAD(+) + NADPH + H(+)(in) = NADH + NADP(+) + H(+)(out)</text>
        <dbReference type="Rhea" id="RHEA:47992"/>
        <dbReference type="ChEBI" id="CHEBI:15378"/>
        <dbReference type="ChEBI" id="CHEBI:57540"/>
        <dbReference type="ChEBI" id="CHEBI:57783"/>
        <dbReference type="ChEBI" id="CHEBI:57945"/>
        <dbReference type="ChEBI" id="CHEBI:58349"/>
        <dbReference type="EC" id="7.1.1.1"/>
    </reaction>
</comment>
<feature type="region of interest" description="Disordered" evidence="9">
    <location>
        <begin position="390"/>
        <end position="448"/>
    </location>
</feature>
<dbReference type="Gene3D" id="3.40.50.720">
    <property type="entry name" value="NAD(P)-binding Rossmann-like Domain"/>
    <property type="match status" value="2"/>
</dbReference>
<dbReference type="PANTHER" id="PTHR10160:SF19">
    <property type="entry name" value="PROTON-TRANSLOCATING NAD(P)(+) TRANSHYDROGENASE"/>
    <property type="match status" value="1"/>
</dbReference>
<dbReference type="CDD" id="cd05304">
    <property type="entry name" value="Rubrum_tdh"/>
    <property type="match status" value="1"/>
</dbReference>
<dbReference type="InterPro" id="IPR036291">
    <property type="entry name" value="NAD(P)-bd_dom_sf"/>
</dbReference>
<dbReference type="Pfam" id="PF05222">
    <property type="entry name" value="AlaDh_PNT_N"/>
    <property type="match status" value="1"/>
</dbReference>
<dbReference type="PANTHER" id="PTHR10160">
    <property type="entry name" value="NAD(P) TRANSHYDROGENASE"/>
    <property type="match status" value="1"/>
</dbReference>
<comment type="similarity">
    <text evidence="2">Belongs to the AlaDH/PNT family.</text>
</comment>
<dbReference type="RefSeq" id="WP_238324892.1">
    <property type="nucleotide sequence ID" value="NZ_JBBMFV010000004.1"/>
</dbReference>
<feature type="compositionally biased region" description="Low complexity" evidence="9">
    <location>
        <begin position="402"/>
        <end position="415"/>
    </location>
</feature>
<dbReference type="Pfam" id="PF01262">
    <property type="entry name" value="AlaDh_PNT_C"/>
    <property type="match status" value="1"/>
</dbReference>
<sequence>MRAGIAREALDGERRVAATPETVKQLIGLGLEVQIESGAGLASGHSDDDYRQAGASVVQSLNLGALDVYCHVRPMEPSTAAALRRGSVTVGLGSPASELPTVRALAAGGITAFALELVPRISRAQSMDALTSQALVAGYRCVLEAAMRLPRFFPLYMTAAGTIPPARVLVLGAGVAGLQAIGTAKRLGARVSANDIRPASADEVASMGGTFIKLDLETAEASGGYARELSADRGALQRALLAPHVAQSDVLITTAAVPGRRAPLLVSRDMVQGMKPGSVVVDLAAESGGNVEGSIPGQDIPVPTADGQGVVTLVGIKDAASAMPADASRLYAKNVANLLALMTRDGAVYPDFSDEVVAGTCLTHDGQVRHAPTAEALTAFAGETVPVVGGSAGGVPRGGPAPGSRTPGGSASGSLPPGGAGSGSSSPGGAASGSVPRGGPAPGSEGVR</sequence>
<proteinExistence type="inferred from homology"/>
<dbReference type="EC" id="7.1.1.1" evidence="3"/>
<dbReference type="SMART" id="SM01002">
    <property type="entry name" value="AlaDh_PNT_C"/>
    <property type="match status" value="1"/>
</dbReference>
<reference evidence="12 13" key="1">
    <citation type="journal article" date="2024" name="Appl. Microbiol. Biotechnol.">
        <title>Biosynthetic gene clusters with biotechnological applications in novel Antarctic isolates from Actinomycetota.</title>
        <authorList>
            <person name="Bruna P."/>
            <person name="Nunez-Montero K."/>
            <person name="Contreras M.J."/>
            <person name="Leal K."/>
            <person name="Garcia M."/>
            <person name="Abanto M."/>
            <person name="Barrientos L."/>
        </authorList>
    </citation>
    <scope>NUCLEOTIDE SEQUENCE [LARGE SCALE GENOMIC DNA]</scope>
    <source>
        <strain evidence="12 13">Se16.17</strain>
    </source>
</reference>
<feature type="domain" description="Alanine dehydrogenase/pyridine nucleotide transhydrogenase NAD(H)-binding" evidence="10">
    <location>
        <begin position="146"/>
        <end position="315"/>
    </location>
</feature>
<keyword evidence="7" id="KW-0520">NAD</keyword>